<dbReference type="PROSITE" id="PS00798">
    <property type="entry name" value="ALDOKETO_REDUCTASE_1"/>
    <property type="match status" value="1"/>
</dbReference>
<evidence type="ECO:0000313" key="5">
    <source>
        <dbReference type="Proteomes" id="UP000093501"/>
    </source>
</evidence>
<dbReference type="RefSeq" id="WP_068751615.1">
    <property type="nucleotide sequence ID" value="NZ_LR214441.1"/>
</dbReference>
<dbReference type="Pfam" id="PF00248">
    <property type="entry name" value="Aldo_ket_red"/>
    <property type="match status" value="1"/>
</dbReference>
<protein>
    <submittedName>
        <fullName evidence="4">Oxidoreductase</fullName>
    </submittedName>
</protein>
<sequence length="275" mass="30099">MTTLAPRIPLTGGTAIPAIGVGTWPLNDDEVRAMCLTAFEIGYRLVDTAENYRNEAGVGRAVRESGLAREDVFVTTKFNKKWHGDAVAGVEGSLGRLGLEYADLVLIHWPNPDQDLYVRAWEGLIEARERGLTKAIGTSNFKPEHLQRLIDATGVAPEVNQIQCNPFTPRTQERAFHAEHGILTESWAPLAAGNGLAEHPTVSDVAAAHDVTAAQVVLAWHIQQGLLPIPKSSNRERLAENFAALDVRLTDDEVRALTALENPDYRVADSDRFGH</sequence>
<comment type="caution">
    <text evidence="4">The sequence shown here is derived from an EMBL/GenBank/DDBJ whole genome shotgun (WGS) entry which is preliminary data.</text>
</comment>
<evidence type="ECO:0000313" key="4">
    <source>
        <dbReference type="EMBL" id="OCL33857.1"/>
    </source>
</evidence>
<gene>
    <name evidence="4" type="ORF">BCR15_04280</name>
</gene>
<accession>A0A1C0AM20</accession>
<dbReference type="SUPFAM" id="SSF51430">
    <property type="entry name" value="NAD(P)-linked oxidoreductase"/>
    <property type="match status" value="1"/>
</dbReference>
<dbReference type="PIRSF" id="PIRSF000097">
    <property type="entry name" value="AKR"/>
    <property type="match status" value="1"/>
</dbReference>
<dbReference type="Proteomes" id="UP000093501">
    <property type="component" value="Unassembled WGS sequence"/>
</dbReference>
<dbReference type="FunFam" id="3.20.20.100:FF:000002">
    <property type="entry name" value="2,5-diketo-D-gluconic acid reductase A"/>
    <property type="match status" value="1"/>
</dbReference>
<keyword evidence="2" id="KW-0521">NADP</keyword>
<keyword evidence="5" id="KW-1185">Reference proteome</keyword>
<dbReference type="PANTHER" id="PTHR43827">
    <property type="entry name" value="2,5-DIKETO-D-GLUCONIC ACID REDUCTASE"/>
    <property type="match status" value="1"/>
</dbReference>
<dbReference type="InterPro" id="IPR023210">
    <property type="entry name" value="NADP_OxRdtase_dom"/>
</dbReference>
<dbReference type="InterPro" id="IPR036812">
    <property type="entry name" value="NAD(P)_OxRdtase_dom_sf"/>
</dbReference>
<evidence type="ECO:0000256" key="1">
    <source>
        <dbReference type="ARBA" id="ARBA00007905"/>
    </source>
</evidence>
<dbReference type="PROSITE" id="PS00063">
    <property type="entry name" value="ALDOKETO_REDUCTASE_3"/>
    <property type="match status" value="1"/>
</dbReference>
<keyword evidence="3" id="KW-0560">Oxidoreductase</keyword>
<proteinExistence type="inferred from homology"/>
<dbReference type="Gene3D" id="3.20.20.100">
    <property type="entry name" value="NADP-dependent oxidoreductase domain"/>
    <property type="match status" value="1"/>
</dbReference>
<evidence type="ECO:0000256" key="2">
    <source>
        <dbReference type="ARBA" id="ARBA00022857"/>
    </source>
</evidence>
<reference evidence="5" key="1">
    <citation type="submission" date="2016-07" db="EMBL/GenBank/DDBJ databases">
        <authorList>
            <person name="Florea S."/>
            <person name="Webb J.S."/>
            <person name="Jaromczyk J."/>
            <person name="Schardl C.L."/>
        </authorList>
    </citation>
    <scope>NUCLEOTIDE SEQUENCE [LARGE SCALE GENOMIC DNA]</scope>
    <source>
        <strain evidence="5">IPBSL-7</strain>
    </source>
</reference>
<organism evidence="4 5">
    <name type="scientific">Tessaracoccus lapidicaptus</name>
    <dbReference type="NCBI Taxonomy" id="1427523"/>
    <lineage>
        <taxon>Bacteria</taxon>
        <taxon>Bacillati</taxon>
        <taxon>Actinomycetota</taxon>
        <taxon>Actinomycetes</taxon>
        <taxon>Propionibacteriales</taxon>
        <taxon>Propionibacteriaceae</taxon>
        <taxon>Tessaracoccus</taxon>
    </lineage>
</organism>
<dbReference type="GO" id="GO:0016616">
    <property type="term" value="F:oxidoreductase activity, acting on the CH-OH group of donors, NAD or NADP as acceptor"/>
    <property type="evidence" value="ECO:0007669"/>
    <property type="project" value="UniProtKB-ARBA"/>
</dbReference>
<dbReference type="PRINTS" id="PR00069">
    <property type="entry name" value="ALDKETRDTASE"/>
</dbReference>
<dbReference type="PANTHER" id="PTHR43827:SF3">
    <property type="entry name" value="NADP-DEPENDENT OXIDOREDUCTASE DOMAIN-CONTAINING PROTEIN"/>
    <property type="match status" value="1"/>
</dbReference>
<dbReference type="AlphaFoldDB" id="A0A1C0AM20"/>
<dbReference type="EMBL" id="MBQD01000021">
    <property type="protein sequence ID" value="OCL33857.1"/>
    <property type="molecule type" value="Genomic_DNA"/>
</dbReference>
<dbReference type="InterPro" id="IPR020471">
    <property type="entry name" value="AKR"/>
</dbReference>
<dbReference type="InterPro" id="IPR018170">
    <property type="entry name" value="Aldo/ket_reductase_CS"/>
</dbReference>
<comment type="similarity">
    <text evidence="1">Belongs to the aldo/keto reductase family.</text>
</comment>
<name>A0A1C0AM20_9ACTN</name>
<evidence type="ECO:0000256" key="3">
    <source>
        <dbReference type="ARBA" id="ARBA00023002"/>
    </source>
</evidence>